<dbReference type="InterPro" id="IPR013088">
    <property type="entry name" value="Znf_NHR/GATA"/>
</dbReference>
<dbReference type="AlphaFoldDB" id="A0A4U7L2B4"/>
<feature type="compositionally biased region" description="Low complexity" evidence="5">
    <location>
        <begin position="163"/>
        <end position="183"/>
    </location>
</feature>
<dbReference type="EMBL" id="SRRM01000002">
    <property type="protein sequence ID" value="TKY90940.1"/>
    <property type="molecule type" value="Genomic_DNA"/>
</dbReference>
<dbReference type="RefSeq" id="XP_029742925.1">
    <property type="nucleotide sequence ID" value="XM_029881538.1"/>
</dbReference>
<feature type="compositionally biased region" description="Basic and acidic residues" evidence="5">
    <location>
        <begin position="115"/>
        <end position="149"/>
    </location>
</feature>
<feature type="compositionally biased region" description="Basic and acidic residues" evidence="5">
    <location>
        <begin position="622"/>
        <end position="634"/>
    </location>
</feature>
<evidence type="ECO:0000256" key="5">
    <source>
        <dbReference type="SAM" id="MobiDB-lite"/>
    </source>
</evidence>
<dbReference type="CDD" id="cd00202">
    <property type="entry name" value="ZnF_GATA"/>
    <property type="match status" value="1"/>
</dbReference>
<dbReference type="KEGG" id="sgra:EX895_000937"/>
<evidence type="ECO:0000256" key="3">
    <source>
        <dbReference type="ARBA" id="ARBA00022833"/>
    </source>
</evidence>
<evidence type="ECO:0000313" key="8">
    <source>
        <dbReference type="Proteomes" id="UP000306050"/>
    </source>
</evidence>
<gene>
    <name evidence="7" type="ORF">EX895_000937</name>
</gene>
<feature type="region of interest" description="Disordered" evidence="5">
    <location>
        <begin position="612"/>
        <end position="650"/>
    </location>
</feature>
<protein>
    <recommendedName>
        <fullName evidence="6">GATA-type domain-containing protein</fullName>
    </recommendedName>
</protein>
<dbReference type="GO" id="GO:0043565">
    <property type="term" value="F:sequence-specific DNA binding"/>
    <property type="evidence" value="ECO:0007669"/>
    <property type="project" value="InterPro"/>
</dbReference>
<dbReference type="Gene3D" id="3.30.50.10">
    <property type="entry name" value="Erythroid Transcription Factor GATA-1, subunit A"/>
    <property type="match status" value="1"/>
</dbReference>
<dbReference type="GO" id="GO:0008270">
    <property type="term" value="F:zinc ion binding"/>
    <property type="evidence" value="ECO:0007669"/>
    <property type="project" value="UniProtKB-KW"/>
</dbReference>
<dbReference type="SMART" id="SM00401">
    <property type="entry name" value="ZnF_GATA"/>
    <property type="match status" value="1"/>
</dbReference>
<dbReference type="Proteomes" id="UP000306050">
    <property type="component" value="Chromosome SGRAM_1"/>
</dbReference>
<keyword evidence="3" id="KW-0862">Zinc</keyword>
<feature type="compositionally biased region" description="Pro residues" evidence="5">
    <location>
        <begin position="197"/>
        <end position="210"/>
    </location>
</feature>
<dbReference type="InterPro" id="IPR051140">
    <property type="entry name" value="GATA_TF"/>
</dbReference>
<proteinExistence type="predicted"/>
<keyword evidence="8" id="KW-1185">Reference proteome</keyword>
<feature type="compositionally biased region" description="Low complexity" evidence="5">
    <location>
        <begin position="690"/>
        <end position="707"/>
    </location>
</feature>
<evidence type="ECO:0000313" key="7">
    <source>
        <dbReference type="EMBL" id="TKY90940.1"/>
    </source>
</evidence>
<dbReference type="GO" id="GO:0006355">
    <property type="term" value="P:regulation of DNA-templated transcription"/>
    <property type="evidence" value="ECO:0007669"/>
    <property type="project" value="InterPro"/>
</dbReference>
<dbReference type="SUPFAM" id="SSF57716">
    <property type="entry name" value="Glucocorticoid receptor-like (DNA-binding domain)"/>
    <property type="match status" value="1"/>
</dbReference>
<feature type="compositionally biased region" description="Basic and acidic residues" evidence="5">
    <location>
        <begin position="289"/>
        <end position="307"/>
    </location>
</feature>
<dbReference type="PANTHER" id="PTHR45658:SF18">
    <property type="entry name" value="PROTEIN GAT2"/>
    <property type="match status" value="1"/>
</dbReference>
<feature type="domain" description="GATA-type" evidence="6">
    <location>
        <begin position="570"/>
        <end position="620"/>
    </location>
</feature>
<feature type="region of interest" description="Disordered" evidence="5">
    <location>
        <begin position="79"/>
        <end position="212"/>
    </location>
</feature>
<reference evidence="7 8" key="1">
    <citation type="submission" date="2019-05" db="EMBL/GenBank/DDBJ databases">
        <title>Sporisorium graminicola CBS 10092 draft sequencing and annotation.</title>
        <authorList>
            <person name="Solano-Gonzalez S."/>
            <person name="Caddick M.X."/>
            <person name="Darby A."/>
        </authorList>
    </citation>
    <scope>NUCLEOTIDE SEQUENCE [LARGE SCALE GENOMIC DNA]</scope>
    <source>
        <strain evidence="7 8">CBS 10092</strain>
    </source>
</reference>
<feature type="compositionally biased region" description="Polar residues" evidence="5">
    <location>
        <begin position="723"/>
        <end position="734"/>
    </location>
</feature>
<dbReference type="InterPro" id="IPR000679">
    <property type="entry name" value="Znf_GATA"/>
</dbReference>
<dbReference type="OrthoDB" id="2162994at2759"/>
<comment type="caution">
    <text evidence="7">The sequence shown here is derived from an EMBL/GenBank/DDBJ whole genome shotgun (WGS) entry which is preliminary data.</text>
</comment>
<feature type="compositionally biased region" description="Low complexity" evidence="5">
    <location>
        <begin position="84"/>
        <end position="107"/>
    </location>
</feature>
<feature type="region of interest" description="Disordered" evidence="5">
    <location>
        <begin position="239"/>
        <end position="389"/>
    </location>
</feature>
<feature type="region of interest" description="Disordered" evidence="5">
    <location>
        <begin position="1"/>
        <end position="42"/>
    </location>
</feature>
<feature type="region of interest" description="Disordered" evidence="5">
    <location>
        <begin position="678"/>
        <end position="734"/>
    </location>
</feature>
<organism evidence="7 8">
    <name type="scientific">Sporisorium graminicola</name>
    <dbReference type="NCBI Taxonomy" id="280036"/>
    <lineage>
        <taxon>Eukaryota</taxon>
        <taxon>Fungi</taxon>
        <taxon>Dikarya</taxon>
        <taxon>Basidiomycota</taxon>
        <taxon>Ustilaginomycotina</taxon>
        <taxon>Ustilaginomycetes</taxon>
        <taxon>Ustilaginales</taxon>
        <taxon>Ustilaginaceae</taxon>
        <taxon>Sporisorium</taxon>
    </lineage>
</organism>
<dbReference type="GeneID" id="40723832"/>
<dbReference type="PANTHER" id="PTHR45658">
    <property type="entry name" value="GATA TRANSCRIPTION FACTOR"/>
    <property type="match status" value="1"/>
</dbReference>
<evidence type="ECO:0000256" key="4">
    <source>
        <dbReference type="PROSITE-ProRule" id="PRU00094"/>
    </source>
</evidence>
<evidence type="ECO:0000259" key="6">
    <source>
        <dbReference type="PROSITE" id="PS50114"/>
    </source>
</evidence>
<dbReference type="PROSITE" id="PS50114">
    <property type="entry name" value="GATA_ZN_FINGER_2"/>
    <property type="match status" value="1"/>
</dbReference>
<feature type="compositionally biased region" description="Polar residues" evidence="5">
    <location>
        <begin position="312"/>
        <end position="339"/>
    </location>
</feature>
<accession>A0A4U7L2B4</accession>
<feature type="region of interest" description="Disordered" evidence="5">
    <location>
        <begin position="538"/>
        <end position="565"/>
    </location>
</feature>
<keyword evidence="1" id="KW-0479">Metal-binding</keyword>
<evidence type="ECO:0000256" key="2">
    <source>
        <dbReference type="ARBA" id="ARBA00022771"/>
    </source>
</evidence>
<name>A0A4U7L2B4_9BASI</name>
<dbReference type="Pfam" id="PF00320">
    <property type="entry name" value="GATA"/>
    <property type="match status" value="1"/>
</dbReference>
<sequence length="734" mass="79558">MRARHPPQPVQRIPRTLLHPAKPRLQPSQPRLPAPTLRKHPLNPELQELLHIAASGKANPNQLKALGVWIQAITAQLRQDEARNAAAASNSAGSSGSRAGNAGSTTAEGKKSKKTKVDEAAKASKKQAKIEEREAKKKAKAEARAKAQADKQLAQKQQKEKQQTLQQQQQQQQPQHGLHQQQHTAHQTPLSNKLRHPPPGWPTDGPPKPPVIIVEFRENPSMRFILPLWKCLVERTEGIERPSLPKVKKERRSFFDNDSDDDESQRIEPELKLSFFAPSLGSDAADGSGLRELEEELKRKAAEEAKLKGANASATGINSNAAADGAPSSTASPDATFQPASGDKTSPEDAASSHVKKKKGGAGAGSKKSSKAIKQEAPDASMPSDLSQSKKHEVYPLTWSIKGGVTESLWEAFGRVPGTMTCQPVKREPEIELEPDVAEFLVPEIRYHLLDLPMEEIKIQKETSDTFVDLYSQMPDRRFILPRVAPALLPQGLEDHLQDRFAVRPQCVQGRPMVKRKAGAREDDVSFSYEGIGLTVIGPNGVKTEPGATPPKPPKRKRHVATHNPDGSIKSCGACGKTKTPMWRRGPKGPSQLCNACGARWKAGRLVVPDVAPPPIIEAEEDKSKEDEARKEDEAQASMHGSNALVIPQSSSADDGSYTVMASSGLVGAAPYGDPFSLSSEGKGGMDFGSSHLSRGSSSPSPFIRSPVPEDDVMPASVDPSMLSGSNRVFSHRR</sequence>
<evidence type="ECO:0000256" key="1">
    <source>
        <dbReference type="ARBA" id="ARBA00022723"/>
    </source>
</evidence>
<keyword evidence="2 4" id="KW-0863">Zinc-finger</keyword>